<feature type="compositionally biased region" description="Low complexity" evidence="9">
    <location>
        <begin position="1112"/>
        <end position="1127"/>
    </location>
</feature>
<feature type="compositionally biased region" description="Basic residues" evidence="9">
    <location>
        <begin position="1241"/>
        <end position="1250"/>
    </location>
</feature>
<keyword evidence="3" id="KW-0808">Transferase</keyword>
<feature type="compositionally biased region" description="Polar residues" evidence="9">
    <location>
        <begin position="944"/>
        <end position="955"/>
    </location>
</feature>
<comment type="catalytic activity">
    <reaction evidence="8">
        <text>L-seryl-[protein] + ATP = O-phospho-L-seryl-[protein] + ADP + H(+)</text>
        <dbReference type="Rhea" id="RHEA:17989"/>
        <dbReference type="Rhea" id="RHEA-COMP:9863"/>
        <dbReference type="Rhea" id="RHEA-COMP:11604"/>
        <dbReference type="ChEBI" id="CHEBI:15378"/>
        <dbReference type="ChEBI" id="CHEBI:29999"/>
        <dbReference type="ChEBI" id="CHEBI:30616"/>
        <dbReference type="ChEBI" id="CHEBI:83421"/>
        <dbReference type="ChEBI" id="CHEBI:456216"/>
        <dbReference type="EC" id="2.7.11.1"/>
    </reaction>
</comment>
<dbReference type="InterPro" id="IPR008271">
    <property type="entry name" value="Ser/Thr_kinase_AS"/>
</dbReference>
<evidence type="ECO:0000256" key="8">
    <source>
        <dbReference type="ARBA" id="ARBA00048679"/>
    </source>
</evidence>
<feature type="compositionally biased region" description="Polar residues" evidence="9">
    <location>
        <begin position="682"/>
        <end position="693"/>
    </location>
</feature>
<name>M7XPQ4_RHOT1</name>
<dbReference type="RefSeq" id="XP_016277018.1">
    <property type="nucleotide sequence ID" value="XM_016414011.1"/>
</dbReference>
<keyword evidence="5 11" id="KW-0418">Kinase</keyword>
<dbReference type="GeneID" id="27364340"/>
<evidence type="ECO:0000256" key="7">
    <source>
        <dbReference type="ARBA" id="ARBA00047899"/>
    </source>
</evidence>
<feature type="region of interest" description="Disordered" evidence="9">
    <location>
        <begin position="348"/>
        <end position="434"/>
    </location>
</feature>
<evidence type="ECO:0000256" key="5">
    <source>
        <dbReference type="ARBA" id="ARBA00022777"/>
    </source>
</evidence>
<feature type="compositionally biased region" description="Pro residues" evidence="9">
    <location>
        <begin position="635"/>
        <end position="654"/>
    </location>
</feature>
<dbReference type="InterPro" id="IPR011009">
    <property type="entry name" value="Kinase-like_dom_sf"/>
</dbReference>
<comment type="catalytic activity">
    <reaction evidence="7">
        <text>L-threonyl-[protein] + ATP = O-phospho-L-threonyl-[protein] + ADP + H(+)</text>
        <dbReference type="Rhea" id="RHEA:46608"/>
        <dbReference type="Rhea" id="RHEA-COMP:11060"/>
        <dbReference type="Rhea" id="RHEA-COMP:11605"/>
        <dbReference type="ChEBI" id="CHEBI:15378"/>
        <dbReference type="ChEBI" id="CHEBI:30013"/>
        <dbReference type="ChEBI" id="CHEBI:30616"/>
        <dbReference type="ChEBI" id="CHEBI:61977"/>
        <dbReference type="ChEBI" id="CHEBI:456216"/>
        <dbReference type="EC" id="2.7.11.1"/>
    </reaction>
</comment>
<keyword evidence="2" id="KW-0723">Serine/threonine-protein kinase</keyword>
<dbReference type="GO" id="GO:0005737">
    <property type="term" value="C:cytoplasm"/>
    <property type="evidence" value="ECO:0007669"/>
    <property type="project" value="TreeGrafter"/>
</dbReference>
<evidence type="ECO:0000256" key="6">
    <source>
        <dbReference type="ARBA" id="ARBA00022840"/>
    </source>
</evidence>
<dbReference type="HOGENOM" id="CLU_265826_0_0_1"/>
<evidence type="ECO:0000256" key="9">
    <source>
        <dbReference type="SAM" id="MobiDB-lite"/>
    </source>
</evidence>
<dbReference type="GO" id="GO:0004674">
    <property type="term" value="F:protein serine/threonine kinase activity"/>
    <property type="evidence" value="ECO:0007669"/>
    <property type="project" value="UniProtKB-KW"/>
</dbReference>
<protein>
    <recommendedName>
        <fullName evidence="1">non-specific serine/threonine protein kinase</fullName>
        <ecNumber evidence="1">2.7.11.1</ecNumber>
    </recommendedName>
</protein>
<feature type="compositionally biased region" description="Low complexity" evidence="9">
    <location>
        <begin position="1002"/>
        <end position="1032"/>
    </location>
</feature>
<proteinExistence type="predicted"/>
<evidence type="ECO:0000256" key="2">
    <source>
        <dbReference type="ARBA" id="ARBA00022527"/>
    </source>
</evidence>
<feature type="compositionally biased region" description="Low complexity" evidence="9">
    <location>
        <begin position="912"/>
        <end position="931"/>
    </location>
</feature>
<sequence>MAYAARLPPQPQRFAPQPAVYPAAPAPAPAVGPPGTLPPGTVVDVGEYRVTVDKFLSEGGFAHVYLATSSVPLPKGSPAATTKHVLKRMVVPDKRGVTEVGKEVEVMRQLKNHPKIVNMIEASVADLPGGVDGSKGYEIYILMEWCGGIIDMMNTRLQNRLTEGEILKIFSDVVEAVAHMHYQSPPLIHRDLKVENILLTPPQTYKLCDFGSTCKPLPRDKVPTSVEGIQKIELEINKTTTLQYRAPELVDVWGRKGFDEKIDIWALGVLLYKLCFYTTPFEEHGPLAILNAQYKFPPYPAYSSQIRALIASMLQERASQRPNIYQVHEMVCRLRGVSVRLENKYASSASTSSPASSHPVASRSSVLSPSGSLAGPPSLPSSPAPPTSSILTDAPGAAPSASVPGLGGMANQIAPMRRGRPTKGTAPVGGGAALTPERQVRTGMATVGGVEGERFESFAASRKKEWEAFASSSGGPPSAPKEANGVKSPPGPGKGFDDAFAPSSALQPFATADATLETTVELPSNASMFAELSPPADLGRTAVISPKPMDIDTPAADDDERRRFEATFPDINADFASLVSPPPPASQPAKPSPNSMEETAPPTSKMPSQLTGDASAAPGPPLPRRPPAASASPSSLPPPLPSPGAKSPPAPAPKPALVSRGSQTSPSLMADWKPPTERPAQPNGQSSLRQSSIPDLDLTSPPASATANKPTLDLLGDDDDSNMDALAPRSLSKSPLPSATSPIPPPASSAAGSVASKRMSFLGGQPGSPTFPSTGSVGEREKFRPTKRMSLASGGASPLAAPVPSPKSTSAEAVQAEPSAPVDEGVKAVEERFPALTLDEPQEVTKPAKAEETWERVVEKEEADDSSDEETAAPTPRQDSKPKAPAFDDDDFAPRTVPTASGRPKFGSVKPATLAAASSSSTFAASPPSLSVSDPTADAPAARQDSQASFASSTSEGGGGIDLGPALASIHKFAPKSNGAPSLMDEKDDESAKSPSLPPLPSSTSTSSLPRFDAPSSPSLPTSPSLSSISKPISPPIVAPKPVSSNRKAAINSLVSRYEGLGGPLTGGPPPVGVKPVGLRKDSTGSSTGSGASHVTHYRDQVKPQRLPQWGAPASSASASMKSPVSVAEEKEDDEAPAPPPKPATPTFAPTMSGTRVPFKPVLPPGSPSSQRSAFSPGHASRPSFGGGAPRSLPSSVQNSPSTAQRASEEQEERFAGVSNMKSRWESMAKAKDADGPKPGVGRRKEHAAI</sequence>
<dbReference type="Gene3D" id="1.10.510.10">
    <property type="entry name" value="Transferase(Phosphotransferase) domain 1"/>
    <property type="match status" value="1"/>
</dbReference>
<feature type="compositionally biased region" description="Basic and acidic residues" evidence="9">
    <location>
        <begin position="846"/>
        <end position="860"/>
    </location>
</feature>
<evidence type="ECO:0000256" key="3">
    <source>
        <dbReference type="ARBA" id="ARBA00022679"/>
    </source>
</evidence>
<dbReference type="EC" id="2.7.11.1" evidence="1"/>
<dbReference type="PANTHER" id="PTHR22967:SF57">
    <property type="entry name" value="AUXILIN, ISOFORM A-RELATED"/>
    <property type="match status" value="1"/>
</dbReference>
<dbReference type="GO" id="GO:0000147">
    <property type="term" value="P:actin cortical patch assembly"/>
    <property type="evidence" value="ECO:0007669"/>
    <property type="project" value="TreeGrafter"/>
</dbReference>
<reference evidence="11 12" key="1">
    <citation type="journal article" date="2012" name="Nat. Commun.">
        <title>A multi-omic map of the lipid-producing yeast Rhodosporidium toruloides.</title>
        <authorList>
            <person name="Zhu Z."/>
            <person name="Zhang S."/>
            <person name="Liu H."/>
            <person name="Shen H."/>
            <person name="Lin X."/>
            <person name="Yang F."/>
            <person name="Zhou Y.J."/>
            <person name="Jin G."/>
            <person name="Ye M."/>
            <person name="Zou H."/>
            <person name="Zou H."/>
            <person name="Zhao Z.K."/>
        </authorList>
    </citation>
    <scope>NUCLEOTIDE SEQUENCE [LARGE SCALE GENOMIC DNA]</scope>
    <source>
        <strain evidence="11 12">NP11</strain>
    </source>
</reference>
<feature type="compositionally biased region" description="Basic and acidic residues" evidence="9">
    <location>
        <begin position="1223"/>
        <end position="1236"/>
    </location>
</feature>
<dbReference type="GO" id="GO:0007015">
    <property type="term" value="P:actin filament organization"/>
    <property type="evidence" value="ECO:0007669"/>
    <property type="project" value="TreeGrafter"/>
</dbReference>
<gene>
    <name evidence="11" type="ORF">RHTO_00327</name>
</gene>
<feature type="compositionally biased region" description="Pro residues" evidence="9">
    <location>
        <begin position="377"/>
        <end position="386"/>
    </location>
</feature>
<keyword evidence="12" id="KW-1185">Reference proteome</keyword>
<feature type="compositionally biased region" description="Polar residues" evidence="9">
    <location>
        <begin position="767"/>
        <end position="776"/>
    </location>
</feature>
<dbReference type="OrthoDB" id="2018507at2759"/>
<keyword evidence="6" id="KW-0067">ATP-binding</keyword>
<dbReference type="Pfam" id="PF00069">
    <property type="entry name" value="Pkinase"/>
    <property type="match status" value="1"/>
</dbReference>
<dbReference type="AlphaFoldDB" id="M7XPQ4"/>
<accession>M7XPQ4</accession>
<dbReference type="SUPFAM" id="SSF56112">
    <property type="entry name" value="Protein kinase-like (PK-like)"/>
    <property type="match status" value="1"/>
</dbReference>
<dbReference type="SMART" id="SM00220">
    <property type="entry name" value="S_TKc"/>
    <property type="match status" value="1"/>
</dbReference>
<dbReference type="PROSITE" id="PS00108">
    <property type="entry name" value="PROTEIN_KINASE_ST"/>
    <property type="match status" value="1"/>
</dbReference>
<feature type="compositionally biased region" description="Basic and acidic residues" evidence="9">
    <location>
        <begin position="824"/>
        <end position="833"/>
    </location>
</feature>
<feature type="compositionally biased region" description="Acidic residues" evidence="9">
    <location>
        <begin position="861"/>
        <end position="871"/>
    </location>
</feature>
<dbReference type="PANTHER" id="PTHR22967">
    <property type="entry name" value="SERINE/THREONINE PROTEIN KINASE"/>
    <property type="match status" value="1"/>
</dbReference>
<feature type="compositionally biased region" description="Polar residues" evidence="9">
    <location>
        <begin position="1193"/>
        <end position="1206"/>
    </location>
</feature>
<dbReference type="Proteomes" id="UP000016926">
    <property type="component" value="Unassembled WGS sequence"/>
</dbReference>
<feature type="region of interest" description="Disordered" evidence="9">
    <location>
        <begin position="1058"/>
        <end position="1250"/>
    </location>
</feature>
<keyword evidence="4" id="KW-0547">Nucleotide-binding</keyword>
<dbReference type="InterPro" id="IPR000719">
    <property type="entry name" value="Prot_kinase_dom"/>
</dbReference>
<organism evidence="11 12">
    <name type="scientific">Rhodotorula toruloides (strain NP11)</name>
    <name type="common">Yeast</name>
    <name type="synonym">Rhodosporidium toruloides</name>
    <dbReference type="NCBI Taxonomy" id="1130832"/>
    <lineage>
        <taxon>Eukaryota</taxon>
        <taxon>Fungi</taxon>
        <taxon>Dikarya</taxon>
        <taxon>Basidiomycota</taxon>
        <taxon>Pucciniomycotina</taxon>
        <taxon>Microbotryomycetes</taxon>
        <taxon>Sporidiobolales</taxon>
        <taxon>Sporidiobolaceae</taxon>
        <taxon>Rhodotorula</taxon>
    </lineage>
</organism>
<feature type="compositionally biased region" description="Polar residues" evidence="9">
    <location>
        <begin position="601"/>
        <end position="612"/>
    </location>
</feature>
<feature type="region of interest" description="Disordered" evidence="9">
    <location>
        <begin position="527"/>
        <end position="1046"/>
    </location>
</feature>
<evidence type="ECO:0000259" key="10">
    <source>
        <dbReference type="PROSITE" id="PS50011"/>
    </source>
</evidence>
<feature type="compositionally biased region" description="Low complexity" evidence="9">
    <location>
        <begin position="394"/>
        <end position="404"/>
    </location>
</feature>
<evidence type="ECO:0000313" key="12">
    <source>
        <dbReference type="Proteomes" id="UP000016926"/>
    </source>
</evidence>
<dbReference type="eggNOG" id="KOG1989">
    <property type="taxonomic scope" value="Eukaryota"/>
</dbReference>
<feature type="compositionally biased region" description="Low complexity" evidence="9">
    <location>
        <begin position="1084"/>
        <end position="1093"/>
    </location>
</feature>
<evidence type="ECO:0000313" key="11">
    <source>
        <dbReference type="EMBL" id="EMS25899.1"/>
    </source>
</evidence>
<dbReference type="GO" id="GO:0005524">
    <property type="term" value="F:ATP binding"/>
    <property type="evidence" value="ECO:0007669"/>
    <property type="project" value="UniProtKB-KW"/>
</dbReference>
<dbReference type="PROSITE" id="PS50011">
    <property type="entry name" value="PROTEIN_KINASE_DOM"/>
    <property type="match status" value="1"/>
</dbReference>
<dbReference type="EMBL" id="KB722642">
    <property type="protein sequence ID" value="EMS25899.1"/>
    <property type="molecule type" value="Genomic_DNA"/>
</dbReference>
<evidence type="ECO:0000256" key="4">
    <source>
        <dbReference type="ARBA" id="ARBA00022741"/>
    </source>
</evidence>
<feature type="region of interest" description="Disordered" evidence="9">
    <location>
        <begin position="466"/>
        <end position="501"/>
    </location>
</feature>
<feature type="compositionally biased region" description="Low complexity" evidence="9">
    <location>
        <begin position="790"/>
        <end position="802"/>
    </location>
</feature>
<feature type="compositionally biased region" description="Low complexity" evidence="9">
    <location>
        <begin position="348"/>
        <end position="376"/>
    </location>
</feature>
<evidence type="ECO:0000256" key="1">
    <source>
        <dbReference type="ARBA" id="ARBA00012513"/>
    </source>
</evidence>
<feature type="domain" description="Protein kinase" evidence="10">
    <location>
        <begin position="50"/>
        <end position="331"/>
    </location>
</feature>